<keyword evidence="5" id="KW-1185">Reference proteome</keyword>
<comment type="caution">
    <text evidence="4">The sequence shown here is derived from an EMBL/GenBank/DDBJ whole genome shotgun (WGS) entry which is preliminary data.</text>
</comment>
<dbReference type="InterPro" id="IPR010090">
    <property type="entry name" value="Phage_tape_meas"/>
</dbReference>
<dbReference type="EMBL" id="BMAW01119162">
    <property type="protein sequence ID" value="GFT83258.1"/>
    <property type="molecule type" value="Genomic_DNA"/>
</dbReference>
<evidence type="ECO:0000259" key="3">
    <source>
        <dbReference type="Pfam" id="PF10145"/>
    </source>
</evidence>
<keyword evidence="2" id="KW-0812">Transmembrane</keyword>
<reference evidence="4" key="1">
    <citation type="submission" date="2020-08" db="EMBL/GenBank/DDBJ databases">
        <title>Multicomponent nature underlies the extraordinary mechanical properties of spider dragline silk.</title>
        <authorList>
            <person name="Kono N."/>
            <person name="Nakamura H."/>
            <person name="Mori M."/>
            <person name="Yoshida Y."/>
            <person name="Ohtoshi R."/>
            <person name="Malay A.D."/>
            <person name="Moran D.A.P."/>
            <person name="Tomita M."/>
            <person name="Numata K."/>
            <person name="Arakawa K."/>
        </authorList>
    </citation>
    <scope>NUCLEOTIDE SEQUENCE</scope>
</reference>
<dbReference type="NCBIfam" id="TIGR01760">
    <property type="entry name" value="tape_meas_TP901"/>
    <property type="match status" value="1"/>
</dbReference>
<feature type="transmembrane region" description="Helical" evidence="2">
    <location>
        <begin position="663"/>
        <end position="688"/>
    </location>
</feature>
<evidence type="ECO:0000313" key="5">
    <source>
        <dbReference type="Proteomes" id="UP000887013"/>
    </source>
</evidence>
<dbReference type="OrthoDB" id="7429299at2759"/>
<keyword evidence="1" id="KW-1188">Viral release from host cell</keyword>
<protein>
    <submittedName>
        <fullName evidence="4">Tail tape measure</fullName>
    </submittedName>
</protein>
<organism evidence="4 5">
    <name type="scientific">Nephila pilipes</name>
    <name type="common">Giant wood spider</name>
    <name type="synonym">Nephila maculata</name>
    <dbReference type="NCBI Taxonomy" id="299642"/>
    <lineage>
        <taxon>Eukaryota</taxon>
        <taxon>Metazoa</taxon>
        <taxon>Ecdysozoa</taxon>
        <taxon>Arthropoda</taxon>
        <taxon>Chelicerata</taxon>
        <taxon>Arachnida</taxon>
        <taxon>Araneae</taxon>
        <taxon>Araneomorphae</taxon>
        <taxon>Entelegynae</taxon>
        <taxon>Araneoidea</taxon>
        <taxon>Nephilidae</taxon>
        <taxon>Nephila</taxon>
    </lineage>
</organism>
<dbReference type="PANTHER" id="PTHR37813:SF1">
    <property type="entry name" value="FELS-2 PROPHAGE PROTEIN"/>
    <property type="match status" value="1"/>
</dbReference>
<name>A0A8X6PVS3_NEPPI</name>
<dbReference type="Pfam" id="PF10145">
    <property type="entry name" value="PhageMin_Tail"/>
    <property type="match status" value="1"/>
</dbReference>
<dbReference type="PANTHER" id="PTHR37813">
    <property type="entry name" value="FELS-2 PROPHAGE PROTEIN"/>
    <property type="match status" value="1"/>
</dbReference>
<feature type="transmembrane region" description="Helical" evidence="2">
    <location>
        <begin position="567"/>
        <end position="587"/>
    </location>
</feature>
<dbReference type="Proteomes" id="UP000887013">
    <property type="component" value="Unassembled WGS sequence"/>
</dbReference>
<evidence type="ECO:0000256" key="2">
    <source>
        <dbReference type="SAM" id="Phobius"/>
    </source>
</evidence>
<keyword evidence="2" id="KW-0472">Membrane</keyword>
<evidence type="ECO:0000313" key="4">
    <source>
        <dbReference type="EMBL" id="GFT83258.1"/>
    </source>
</evidence>
<dbReference type="AlphaFoldDB" id="A0A8X6PVS3"/>
<proteinExistence type="predicted"/>
<gene>
    <name evidence="4" type="ORF">NPIL_41011</name>
</gene>
<feature type="domain" description="Phage tail tape measure protein" evidence="3">
    <location>
        <begin position="273"/>
        <end position="475"/>
    </location>
</feature>
<sequence length="863" mass="94095">MSTLSVKIGAILDGSFNSAMAGSHTQLSRLGGTIRQLDASMKSVSTFKKLSHDALVAKQSWRSLGTQVKSLAQQIKEKGKIGETLKAEFDKAKASAAAAKIAYLQQKKDKILKVNFDKAKILAKEAKAAYLQQNGDNKNLKVEFNKVKASAAKEKTAYLQNREALHVFNQEVKKSGKNIQSLIRDQHKLGASAEKLRSQYSKLNSAIKKRDMFLGRKAYFKSQMLETAGLALTLAAPIKVAIDFEGAMADVKKVVQFDEDDTIHDKKAAEFGQKLKELSRTIPLSAAELAQIAASGGQLGVPKEDLIKFTTTVAKMSTAFDMSAEEAGDSIAKLANVYGIKVSEMERVGNIINHLSDNSAAKAGDMVKALAIVGGTAKQFGLNVKETSSLVNAFISLGKQPAKAATAINALLSKLQTAEGQSKEFKAALEDMGITAEEMTQMISKNGQEALLYFFETLEKVDKQERSQILLDLFGQEYQDDIALLVGSLKNYKDAINNLADEKKFEKSMQKEFDNRAATTANNLRLLRNAIAEVGMNLGSVMLPPLKWISSLLREITNPIARFAEKFPVITTGIMSVIAALIGLKVLVVSGGYAWNLVRGGMLAFSVILHGVLKPALISLVTYAIPAVITGLSVLKAATLSLAMKAFPLLSSALPPVAAGVRFLTAAIVSNPIGAVITAIVAGAILIISNWQKVKNFFSSIWEYIKSIIKPIGEMFSWLGNTVGSIFGKVAENSPLKEFEKRKSIVAEIKTVHTPLKSGILSNGNPLLNNSIIKEISKRNKSLIEEKKSTESDNDKIFADFARSKFENKEQKTMNKTQNITNNYTISIKAEPNQDVRSLADEVIKRIREKSRDVMFDTVDPIY</sequence>
<accession>A0A8X6PVS3</accession>
<keyword evidence="2" id="KW-1133">Transmembrane helix</keyword>
<evidence type="ECO:0000256" key="1">
    <source>
        <dbReference type="ARBA" id="ARBA00022612"/>
    </source>
</evidence>